<dbReference type="Pfam" id="PF09711">
    <property type="entry name" value="Cas_Csn2"/>
    <property type="match status" value="1"/>
</dbReference>
<organism evidence="1 2">
    <name type="scientific">Aminicella lysinilytica</name>
    <dbReference type="NCBI Taxonomy" id="433323"/>
    <lineage>
        <taxon>Bacteria</taxon>
        <taxon>Bacillati</taxon>
        <taxon>Bacillota</taxon>
        <taxon>Clostridia</taxon>
        <taxon>Peptostreptococcales</taxon>
        <taxon>Anaerovoracaceae</taxon>
        <taxon>Aminicella</taxon>
    </lineage>
</organism>
<dbReference type="Proteomes" id="UP000295500">
    <property type="component" value="Unassembled WGS sequence"/>
</dbReference>
<dbReference type="NCBIfam" id="TIGR01866">
    <property type="entry name" value="cas_Csn2"/>
    <property type="match status" value="1"/>
</dbReference>
<accession>A0A4R6Q2Q1</accession>
<evidence type="ECO:0000313" key="2">
    <source>
        <dbReference type="Proteomes" id="UP000295500"/>
    </source>
</evidence>
<sequence>MNLVYYDVGTSFEVKRGVINLLTIESKQLFDSTATLLDKQIIGESQDNIAFVDNGDSGYVDFKKRCELISSPYDLKYNMRDLQKKLLAELCEEVALQGYDDKIAEAYGTIISYISEMQVKSDYNLDFDEQKGMSDILKYFDVHVKTPEGSFAEKLIEYGSSINRLLGRDVFILLNCDAYISEADYKYISEWILYEDVYLVVVENKQLQLKQDYNGCIIDKDLCEIH</sequence>
<dbReference type="OrthoDB" id="1701909at2"/>
<proteinExistence type="predicted"/>
<name>A0A4R6Q2Q1_9FIRM</name>
<dbReference type="AlphaFoldDB" id="A0A4R6Q2Q1"/>
<comment type="caution">
    <text evidence="1">The sequence shown here is derived from an EMBL/GenBank/DDBJ whole genome shotgun (WGS) entry which is preliminary data.</text>
</comment>
<dbReference type="EMBL" id="SNXO01000024">
    <property type="protein sequence ID" value="TDP53019.1"/>
    <property type="molecule type" value="Genomic_DNA"/>
</dbReference>
<dbReference type="Gene3D" id="3.40.50.11940">
    <property type="match status" value="1"/>
</dbReference>
<reference evidence="1 2" key="1">
    <citation type="submission" date="2019-03" db="EMBL/GenBank/DDBJ databases">
        <title>Genomic Encyclopedia of Type Strains, Phase IV (KMG-IV): sequencing the most valuable type-strain genomes for metagenomic binning, comparative biology and taxonomic classification.</title>
        <authorList>
            <person name="Goeker M."/>
        </authorList>
    </citation>
    <scope>NUCLEOTIDE SEQUENCE [LARGE SCALE GENOMIC DNA]</scope>
    <source>
        <strain evidence="1 2">DSM 28287</strain>
    </source>
</reference>
<dbReference type="RefSeq" id="WP_133528761.1">
    <property type="nucleotide sequence ID" value="NZ_SNXO01000024.1"/>
</dbReference>
<gene>
    <name evidence="1" type="ORF">EV211_12437</name>
</gene>
<keyword evidence="2" id="KW-1185">Reference proteome</keyword>
<protein>
    <submittedName>
        <fullName evidence="1">CRISPR type II-A-associated protein Csn2</fullName>
    </submittedName>
</protein>
<evidence type="ECO:0000313" key="1">
    <source>
        <dbReference type="EMBL" id="TDP53019.1"/>
    </source>
</evidence>
<dbReference type="InterPro" id="IPR010146">
    <property type="entry name" value="CRISPR-assoc_prot_Csn2-typ"/>
</dbReference>
<dbReference type="InterPro" id="IPR038600">
    <property type="entry name" value="Csn2_sf"/>
</dbReference>